<dbReference type="InterPro" id="IPR001763">
    <property type="entry name" value="Rhodanese-like_dom"/>
</dbReference>
<keyword evidence="4" id="KW-1185">Reference proteome</keyword>
<dbReference type="Proteomes" id="UP000011560">
    <property type="component" value="Unassembled WGS sequence"/>
</dbReference>
<evidence type="ECO:0000256" key="1">
    <source>
        <dbReference type="SAM" id="MobiDB-lite"/>
    </source>
</evidence>
<accession>M0BKE4</accession>
<dbReference type="Pfam" id="PF00581">
    <property type="entry name" value="Rhodanese"/>
    <property type="match status" value="1"/>
</dbReference>
<dbReference type="PROSITE" id="PS51257">
    <property type="entry name" value="PROKAR_LIPOPROTEIN"/>
    <property type="match status" value="1"/>
</dbReference>
<dbReference type="PROSITE" id="PS50206">
    <property type="entry name" value="RHODANESE_3"/>
    <property type="match status" value="1"/>
</dbReference>
<feature type="domain" description="Rhodanese" evidence="2">
    <location>
        <begin position="66"/>
        <end position="157"/>
    </location>
</feature>
<dbReference type="RefSeq" id="WP_007701171.1">
    <property type="nucleotide sequence ID" value="NZ_AOIQ01000014.1"/>
</dbReference>
<gene>
    <name evidence="3" type="ORF">C479_09033</name>
</gene>
<evidence type="ECO:0000313" key="3">
    <source>
        <dbReference type="EMBL" id="ELZ10942.1"/>
    </source>
</evidence>
<comment type="caution">
    <text evidence="3">The sequence shown here is derived from an EMBL/GenBank/DDBJ whole genome shotgun (WGS) entry which is preliminary data.</text>
</comment>
<dbReference type="InterPro" id="IPR036873">
    <property type="entry name" value="Rhodanese-like_dom_sf"/>
</dbReference>
<organism evidence="3 4">
    <name type="scientific">Halovivax asiaticus JCM 14624</name>
    <dbReference type="NCBI Taxonomy" id="1227490"/>
    <lineage>
        <taxon>Archaea</taxon>
        <taxon>Methanobacteriati</taxon>
        <taxon>Methanobacteriota</taxon>
        <taxon>Stenosarchaea group</taxon>
        <taxon>Halobacteria</taxon>
        <taxon>Halobacteriales</taxon>
        <taxon>Natrialbaceae</taxon>
        <taxon>Halovivax</taxon>
    </lineage>
</organism>
<protein>
    <recommendedName>
        <fullName evidence="2">Rhodanese domain-containing protein</fullName>
    </recommendedName>
</protein>
<dbReference type="EMBL" id="AOIQ01000014">
    <property type="protein sequence ID" value="ELZ10942.1"/>
    <property type="molecule type" value="Genomic_DNA"/>
</dbReference>
<reference evidence="3 4" key="1">
    <citation type="journal article" date="2014" name="PLoS Genet.">
        <title>Phylogenetically driven sequencing of extremely halophilic archaea reveals strategies for static and dynamic osmo-response.</title>
        <authorList>
            <person name="Becker E.A."/>
            <person name="Seitzer P.M."/>
            <person name="Tritt A."/>
            <person name="Larsen D."/>
            <person name="Krusor M."/>
            <person name="Yao A.I."/>
            <person name="Wu D."/>
            <person name="Madern D."/>
            <person name="Eisen J.A."/>
            <person name="Darling A.E."/>
            <person name="Facciotti M.T."/>
        </authorList>
    </citation>
    <scope>NUCLEOTIDE SEQUENCE [LARGE SCALE GENOMIC DNA]</scope>
    <source>
        <strain evidence="3 4">JCM 14624</strain>
    </source>
</reference>
<dbReference type="STRING" id="1227490.C479_09033"/>
<evidence type="ECO:0000259" key="2">
    <source>
        <dbReference type="PROSITE" id="PS50206"/>
    </source>
</evidence>
<dbReference type="AlphaFoldDB" id="M0BKE4"/>
<feature type="region of interest" description="Disordered" evidence="1">
    <location>
        <begin position="24"/>
        <end position="48"/>
    </location>
</feature>
<dbReference type="OrthoDB" id="252224at2157"/>
<sequence>MNRRAYLAATGVTTVSVFLGGCLSDDEDRPPHPGTTLDDPSEYDVSPTGGYNVPLAPVTDVYGSYLDDDLLVLDARSEAAYSRSRVEEAKLSPAGAPDFDHPTADVATDRRIVTYCGCPHHLSTARAAELYDEGFETVYAIDEGFGGWTDNGYPTAGSGTAKPVSYVVEGNTDAADAGEQVWLREPETRQQYVARIKSNGTWAMHFEFVEVDDDTLAVLELPNGTIERTLGDLSSETVRL</sequence>
<dbReference type="SUPFAM" id="SSF52821">
    <property type="entry name" value="Rhodanese/Cell cycle control phosphatase"/>
    <property type="match status" value="1"/>
</dbReference>
<dbReference type="SMART" id="SM00450">
    <property type="entry name" value="RHOD"/>
    <property type="match status" value="1"/>
</dbReference>
<dbReference type="Gene3D" id="3.40.250.10">
    <property type="entry name" value="Rhodanese-like domain"/>
    <property type="match status" value="1"/>
</dbReference>
<proteinExistence type="predicted"/>
<name>M0BKE4_9EURY</name>
<evidence type="ECO:0000313" key="4">
    <source>
        <dbReference type="Proteomes" id="UP000011560"/>
    </source>
</evidence>